<evidence type="ECO:0000313" key="1">
    <source>
        <dbReference type="EMBL" id="CAJ1085957.1"/>
    </source>
</evidence>
<evidence type="ECO:0000313" key="2">
    <source>
        <dbReference type="Proteomes" id="UP001178508"/>
    </source>
</evidence>
<keyword evidence="2" id="KW-1185">Reference proteome</keyword>
<dbReference type="AlphaFoldDB" id="A0AAV1HIU4"/>
<organism evidence="1 2">
    <name type="scientific">Xyrichtys novacula</name>
    <name type="common">Pearly razorfish</name>
    <name type="synonym">Hemipteronotus novacula</name>
    <dbReference type="NCBI Taxonomy" id="13765"/>
    <lineage>
        <taxon>Eukaryota</taxon>
        <taxon>Metazoa</taxon>
        <taxon>Chordata</taxon>
        <taxon>Craniata</taxon>
        <taxon>Vertebrata</taxon>
        <taxon>Euteleostomi</taxon>
        <taxon>Actinopterygii</taxon>
        <taxon>Neopterygii</taxon>
        <taxon>Teleostei</taxon>
        <taxon>Neoteleostei</taxon>
        <taxon>Acanthomorphata</taxon>
        <taxon>Eupercaria</taxon>
        <taxon>Labriformes</taxon>
        <taxon>Labridae</taxon>
        <taxon>Xyrichtys</taxon>
    </lineage>
</organism>
<dbReference type="EMBL" id="OY660886">
    <property type="protein sequence ID" value="CAJ1085957.1"/>
    <property type="molecule type" value="Genomic_DNA"/>
</dbReference>
<reference evidence="1" key="1">
    <citation type="submission" date="2023-08" db="EMBL/GenBank/DDBJ databases">
        <authorList>
            <person name="Alioto T."/>
            <person name="Alioto T."/>
            <person name="Gomez Garrido J."/>
        </authorList>
    </citation>
    <scope>NUCLEOTIDE SEQUENCE</scope>
</reference>
<gene>
    <name evidence="1" type="ORF">XNOV1_A028146</name>
</gene>
<dbReference type="Proteomes" id="UP001178508">
    <property type="component" value="Chromosome 23"/>
</dbReference>
<sequence length="87" mass="9570">MTRAGKCVDSASCCVIRKPASPPGYALNEPTVSAAAICNKRGDTHTHVCCIETYISLGCFYEQQQQEEEEEEEVEVSEQQLAGWSLN</sequence>
<accession>A0AAV1HIU4</accession>
<protein>
    <submittedName>
        <fullName evidence="1">Uncharacterized protein</fullName>
    </submittedName>
</protein>
<proteinExistence type="predicted"/>
<name>A0AAV1HIU4_XYRNO</name>